<protein>
    <submittedName>
        <fullName evidence="2">Integrase</fullName>
    </submittedName>
</protein>
<dbReference type="Pfam" id="PF13683">
    <property type="entry name" value="rve_3"/>
    <property type="match status" value="1"/>
</dbReference>
<dbReference type="GO" id="GO:0015074">
    <property type="term" value="P:DNA integration"/>
    <property type="evidence" value="ECO:0007669"/>
    <property type="project" value="InterPro"/>
</dbReference>
<dbReference type="InterPro" id="IPR001584">
    <property type="entry name" value="Integrase_cat-core"/>
</dbReference>
<accession>A0A1B1CAM3</accession>
<dbReference type="EMBL" id="CP016286">
    <property type="protein sequence ID" value="ANP86756.1"/>
    <property type="molecule type" value="Genomic_DNA"/>
</dbReference>
<dbReference type="SUPFAM" id="SSF53098">
    <property type="entry name" value="Ribonuclease H-like"/>
    <property type="match status" value="1"/>
</dbReference>
<proteinExistence type="predicted"/>
<name>A0A1B1CAM3_RHILE</name>
<evidence type="ECO:0000313" key="3">
    <source>
        <dbReference type="Proteomes" id="UP000092691"/>
    </source>
</evidence>
<dbReference type="InterPro" id="IPR009057">
    <property type="entry name" value="Homeodomain-like_sf"/>
</dbReference>
<dbReference type="RefSeq" id="WP_065280932.1">
    <property type="nucleotide sequence ID" value="NZ_CP016286.1"/>
</dbReference>
<dbReference type="GO" id="GO:0003676">
    <property type="term" value="F:nucleic acid binding"/>
    <property type="evidence" value="ECO:0007669"/>
    <property type="project" value="InterPro"/>
</dbReference>
<dbReference type="Gene3D" id="3.30.420.10">
    <property type="entry name" value="Ribonuclease H-like superfamily/Ribonuclease H"/>
    <property type="match status" value="1"/>
</dbReference>
<dbReference type="InterPro" id="IPR012337">
    <property type="entry name" value="RNaseH-like_sf"/>
</dbReference>
<dbReference type="PROSITE" id="PS50994">
    <property type="entry name" value="INTEGRASE"/>
    <property type="match status" value="1"/>
</dbReference>
<evidence type="ECO:0000313" key="2">
    <source>
        <dbReference type="EMBL" id="ANP86756.1"/>
    </source>
</evidence>
<dbReference type="SUPFAM" id="SSF46689">
    <property type="entry name" value="Homeodomain-like"/>
    <property type="match status" value="1"/>
</dbReference>
<reference evidence="2 3" key="1">
    <citation type="submission" date="2016-06" db="EMBL/GenBank/DDBJ databases">
        <title>Microsymbionts genomes from the relict species Vavilovia formosa.</title>
        <authorList>
            <person name="Chirak E."/>
            <person name="Kimeklis A."/>
            <person name="Andronov E."/>
        </authorList>
    </citation>
    <scope>NUCLEOTIDE SEQUENCE [LARGE SCALE GENOMIC DNA]</scope>
    <source>
        <strain evidence="2 3">Vaf10</strain>
    </source>
</reference>
<dbReference type="OrthoDB" id="9803878at2"/>
<feature type="domain" description="Integrase catalytic" evidence="1">
    <location>
        <begin position="140"/>
        <end position="308"/>
    </location>
</feature>
<dbReference type="AlphaFoldDB" id="A0A1B1CAM3"/>
<dbReference type="PANTHER" id="PTHR47515">
    <property type="entry name" value="LOW CALCIUM RESPONSE LOCUS PROTEIN T"/>
    <property type="match status" value="1"/>
</dbReference>
<dbReference type="InterPro" id="IPR036397">
    <property type="entry name" value="RNaseH_sf"/>
</dbReference>
<dbReference type="PANTHER" id="PTHR47515:SF2">
    <property type="entry name" value="INTEGRASE CORE DOMAIN PROTEIN"/>
    <property type="match status" value="1"/>
</dbReference>
<gene>
    <name evidence="2" type="ORF">BA011_14125</name>
</gene>
<sequence>MPWRETSVMEERLRFVARLLEGEGMSDVCREFGISRKTGYKIFNRYKDEGLDALTDRSRRPVRYANQLPEPVTAMIVRLKKEKPYWGARKIRELLVKRLAGDVRIPATSTVHAVLDRHGLVSQARKRNRANKAVGTVLGEALAPNDLWCADFKGEFKLGNGRYCYPLTVTDQVSRYLLCCEAFESTREQGVFEAFRRLFAERGLPTAIRSDNGLPFASPNGLYNLSKLSVWWLRLGIGIERIKPGHPQQNGRHERMHLMLKKEATRPPGRTILQQQARFDDFIREFNEERPHEALNMRHPAEIYRPSDRLYTGLPEIEYPFHDRDVLVTNCGRICMHRKKINISTVMAGQKLGIKEVDNGIWLISFMHYDLGYIDLEQRTLQTIDNPFGTRLSPMS</sequence>
<dbReference type="Proteomes" id="UP000092691">
    <property type="component" value="Chromosome"/>
</dbReference>
<organism evidence="2 3">
    <name type="scientific">Rhizobium leguminosarum</name>
    <dbReference type="NCBI Taxonomy" id="384"/>
    <lineage>
        <taxon>Bacteria</taxon>
        <taxon>Pseudomonadati</taxon>
        <taxon>Pseudomonadota</taxon>
        <taxon>Alphaproteobacteria</taxon>
        <taxon>Hyphomicrobiales</taxon>
        <taxon>Rhizobiaceae</taxon>
        <taxon>Rhizobium/Agrobacterium group</taxon>
        <taxon>Rhizobium</taxon>
    </lineage>
</organism>
<dbReference type="Pfam" id="PF13565">
    <property type="entry name" value="HTH_32"/>
    <property type="match status" value="1"/>
</dbReference>
<evidence type="ECO:0000259" key="1">
    <source>
        <dbReference type="PROSITE" id="PS50994"/>
    </source>
</evidence>